<accession>A0A6J2TXS1</accession>
<dbReference type="Pfam" id="PF14813">
    <property type="entry name" value="NADH_B2"/>
    <property type="match status" value="1"/>
</dbReference>
<dbReference type="GO" id="GO:0045271">
    <property type="term" value="C:respiratory chain complex I"/>
    <property type="evidence" value="ECO:0007669"/>
    <property type="project" value="InterPro"/>
</dbReference>
<keyword evidence="10" id="KW-0496">Mitochondrion</keyword>
<evidence type="ECO:0000256" key="11">
    <source>
        <dbReference type="ARBA" id="ARBA00023136"/>
    </source>
</evidence>
<keyword evidence="6" id="KW-0679">Respiratory chain</keyword>
<dbReference type="InterPro" id="IPR026627">
    <property type="entry name" value="NDUFB2_animal"/>
</dbReference>
<keyword evidence="8" id="KW-0809">Transit peptide</keyword>
<organism evidence="12 13">
    <name type="scientific">Drosophila lebanonensis</name>
    <name type="common">Fruit fly</name>
    <name type="synonym">Scaptodrosophila lebanonensis</name>
    <dbReference type="NCBI Taxonomy" id="7225"/>
    <lineage>
        <taxon>Eukaryota</taxon>
        <taxon>Metazoa</taxon>
        <taxon>Ecdysozoa</taxon>
        <taxon>Arthropoda</taxon>
        <taxon>Hexapoda</taxon>
        <taxon>Insecta</taxon>
        <taxon>Pterygota</taxon>
        <taxon>Neoptera</taxon>
        <taxon>Endopterygota</taxon>
        <taxon>Diptera</taxon>
        <taxon>Brachycera</taxon>
        <taxon>Muscomorpha</taxon>
        <taxon>Ephydroidea</taxon>
        <taxon>Drosophilidae</taxon>
        <taxon>Scaptodrosophila</taxon>
    </lineage>
</organism>
<evidence type="ECO:0000256" key="7">
    <source>
        <dbReference type="ARBA" id="ARBA00022792"/>
    </source>
</evidence>
<evidence type="ECO:0000256" key="6">
    <source>
        <dbReference type="ARBA" id="ARBA00022660"/>
    </source>
</evidence>
<dbReference type="GO" id="GO:0005743">
    <property type="term" value="C:mitochondrial inner membrane"/>
    <property type="evidence" value="ECO:0007669"/>
    <property type="project" value="UniProtKB-SubCell"/>
</dbReference>
<keyword evidence="7" id="KW-0999">Mitochondrion inner membrane</keyword>
<keyword evidence="11" id="KW-0472">Membrane</keyword>
<dbReference type="GO" id="GO:0032981">
    <property type="term" value="P:mitochondrial respiratory chain complex I assembly"/>
    <property type="evidence" value="ECO:0007669"/>
    <property type="project" value="TreeGrafter"/>
</dbReference>
<keyword evidence="9" id="KW-0249">Electron transport</keyword>
<dbReference type="Proteomes" id="UP000504634">
    <property type="component" value="Unplaced"/>
</dbReference>
<dbReference type="GeneID" id="115628097"/>
<dbReference type="PANTHER" id="PTHR15223:SF1">
    <property type="entry name" value="NADH DEHYDROGENASE [UBIQUINONE] 1 BETA SUBCOMPLEX SUBUNIT 2, MITOCHONDRIAL"/>
    <property type="match status" value="1"/>
</dbReference>
<dbReference type="OrthoDB" id="6241903at2759"/>
<comment type="subcellular location">
    <subcellularLocation>
        <location evidence="2">Mitochondrion inner membrane</location>
        <topology evidence="2">Peripheral membrane protein</topology>
        <orientation evidence="2">Matrix side</orientation>
    </subcellularLocation>
</comment>
<evidence type="ECO:0000256" key="4">
    <source>
        <dbReference type="ARBA" id="ARBA00011533"/>
    </source>
</evidence>
<evidence type="ECO:0000256" key="9">
    <source>
        <dbReference type="ARBA" id="ARBA00022982"/>
    </source>
</evidence>
<reference evidence="13" key="1">
    <citation type="submission" date="2025-08" db="UniProtKB">
        <authorList>
            <consortium name="RefSeq"/>
        </authorList>
    </citation>
    <scope>IDENTIFICATION</scope>
    <source>
        <strain evidence="13">11010-0011.00</strain>
        <tissue evidence="13">Whole body</tissue>
    </source>
</reference>
<dbReference type="RefSeq" id="XP_030379938.1">
    <property type="nucleotide sequence ID" value="XM_030524078.1"/>
</dbReference>
<sequence>MNISRFRSCQYGYILLKNVLKTSAPQRQSHVVSYRVPPPPHSKATKVGAVAVGGAMWWWVIWHLWHEPDHITGEFDYPSPSKWSNSELGIPRDNN</sequence>
<evidence type="ECO:0000256" key="5">
    <source>
        <dbReference type="ARBA" id="ARBA00022448"/>
    </source>
</evidence>
<evidence type="ECO:0000256" key="2">
    <source>
        <dbReference type="ARBA" id="ARBA00004443"/>
    </source>
</evidence>
<evidence type="ECO:0000256" key="1">
    <source>
        <dbReference type="ARBA" id="ARBA00003195"/>
    </source>
</evidence>
<evidence type="ECO:0000313" key="12">
    <source>
        <dbReference type="Proteomes" id="UP000504634"/>
    </source>
</evidence>
<evidence type="ECO:0000313" key="13">
    <source>
        <dbReference type="RefSeq" id="XP_030379938.1"/>
    </source>
</evidence>
<dbReference type="PANTHER" id="PTHR15223">
    <property type="entry name" value="NADH-UBIQUINONE OXIDOREDUCTASE AGGG SUBUNIT"/>
    <property type="match status" value="1"/>
</dbReference>
<protein>
    <submittedName>
        <fullName evidence="13">NADH dehydrogenase [ubiquinone] 1 beta subcomplex subunit 2, mitochondrial-like isoform X1</fullName>
    </submittedName>
</protein>
<evidence type="ECO:0000256" key="8">
    <source>
        <dbReference type="ARBA" id="ARBA00022946"/>
    </source>
</evidence>
<comment type="subunit">
    <text evidence="4">Complex I is composed of 45 different subunits.</text>
</comment>
<evidence type="ECO:0000256" key="3">
    <source>
        <dbReference type="ARBA" id="ARBA00005923"/>
    </source>
</evidence>
<comment type="similarity">
    <text evidence="3">Belongs to the complex I NDUFB2 subunit family.</text>
</comment>
<keyword evidence="5" id="KW-0813">Transport</keyword>
<comment type="function">
    <text evidence="1">Accessory subunit of the mitochondrial membrane respiratory chain NADH dehydrogenase (Complex I), that is believed not to be involved in catalysis. Complex I functions in the transfer of electrons from NADH to the respiratory chain. The immediate electron acceptor for the enzyme is believed to be ubiquinone.</text>
</comment>
<keyword evidence="12" id="KW-1185">Reference proteome</keyword>
<name>A0A6J2TXS1_DROLE</name>
<proteinExistence type="inferred from homology"/>
<gene>
    <name evidence="13" type="primary">LOC115628097</name>
</gene>
<dbReference type="AlphaFoldDB" id="A0A6J2TXS1"/>
<evidence type="ECO:0000256" key="10">
    <source>
        <dbReference type="ARBA" id="ARBA00023128"/>
    </source>
</evidence>